<dbReference type="GO" id="GO:0060170">
    <property type="term" value="C:ciliary membrane"/>
    <property type="evidence" value="ECO:0007669"/>
    <property type="project" value="TreeGrafter"/>
</dbReference>
<dbReference type="Proteomes" id="UP000287033">
    <property type="component" value="Unassembled WGS sequence"/>
</dbReference>
<sequence>MRVGYYHPWDNGRESGRWNWYAGRTMMDRLVSLSLNNTASLSAVMLWRVRLRTGKEFRVATSSMDLPSGSLECAYRKSLEVPITGIHHSAAVCGHSPDLVWKGGDAVAYDSSLQHRLKTDSSDFILYDTANIHSGLRIVTQKHPYHSLTSAASGSTWSHSVFFSLVSWTKPVKPQIKESQPPPKHRNTEGSAGFSPFNLTFQKCAESRIYMWALKEITVTCLLLSGCRSASRNALRTPRERKADKIRKKTWYQLLFVLELKCTADMVLHDLSLAGEYFVINYTAVLKTGGSKDWRNMSLPAYLNFGKMSQDDHIQIEPLVADFMLTKEALIEDSPNHGIHVLGFIVAFVVPFALVCLILIIFKRIRNPSQQQVEKEQSEFSCTPIGDAAEHFEKYLQIEDKAISILMLDDPENMMQAFNDLHIWNSIQMDTHLEYCRKQMHIAAIVLLLRNLKPKEDLSPSLEERFSSVFRRQFEEMETRLWIEHDGVLAALAAQSDQETGERMAALHLRQREEEEETELLIQKMDEQLASQCRKQLEQLHTWEQKRLRDSLLMTHEEASGKARRKLVVCLRQAFQTIIFDQLKEVIKQEELDEASASQVLQANWHLQFQLETLMDQQLAFQRKVLDEGLAHRKGLVNRIQRGMNHRRNLLNTTSLHITAFTGLLKNTTYLTEDQLESVLDVVHQEVLVLKQKLDEVMDQEKKLIHCKLISERREHIFKKICEQEHQQKQLASLLNTLGERHYNHKKYLMDWHELLHNHCAELGELVEKLDKDAVDQLETLNMQLIKNASMKLKTIHAEFYQKLVNLGVPKDYLRQVVEGQDKEINIHQDEQKEQAEIDERKTNELLEKVRGDISKQLHSEIEEQNFLRHWNKLVFQNLMKSPLLLSEEEFQKIMLTYLESFCQMDNGLALPKLCERFTIQRCLTDWRKTETEKLEQQWKNRGKLKSEEVGHGDQVKLLALQERMRDKIKLYEEENNKVYEEMHVVHAELLQQRANQMKDLEESLGVCMASIQLCKAEKQVSALEIHAAVLNLQALLLDELSTAGSVPQSECARIVQEHVCKLEQLVCLHSEMLQHEVAMQSELTEQNSWTLTESRYPTEDDTAQSSSQIFLCLQQAMFKYQELIDTETQRLRDEERKSQLLEDVKGQLLVKTLLSLQDQEMKLAAYLVEQLEVPMTEFQALLNLLLPNATEEESTLIVNEIYSERIISSKINKDKADESGKRRLQRSKKSLDLKLKSKLIGEYQENIHTSCSNKKSILKKERLQLIKQVSFCPDYGSPKVSPVKVDDRHESIDEALGQVVNMPDTGEKVFVFRTKELHHASDLQPKKKKKRNFLNYKRAAVANLD</sequence>
<evidence type="ECO:0000313" key="11">
    <source>
        <dbReference type="EMBL" id="GCC27343.1"/>
    </source>
</evidence>
<keyword evidence="6 10" id="KW-1133">Transmembrane helix</keyword>
<evidence type="ECO:0000256" key="2">
    <source>
        <dbReference type="ARBA" id="ARBA00004162"/>
    </source>
</evidence>
<evidence type="ECO:0000256" key="4">
    <source>
        <dbReference type="ARBA" id="ARBA00022490"/>
    </source>
</evidence>
<evidence type="ECO:0000256" key="9">
    <source>
        <dbReference type="ARBA" id="ARBA00023273"/>
    </source>
</evidence>
<keyword evidence="3" id="KW-1003">Cell membrane</keyword>
<protein>
    <submittedName>
        <fullName evidence="11">Uncharacterized protein</fullName>
    </submittedName>
</protein>
<dbReference type="InterPro" id="IPR022076">
    <property type="entry name" value="Limbin"/>
</dbReference>
<dbReference type="GO" id="GO:0007224">
    <property type="term" value="P:smoothened signaling pathway"/>
    <property type="evidence" value="ECO:0007669"/>
    <property type="project" value="InterPro"/>
</dbReference>
<reference evidence="11 12" key="1">
    <citation type="journal article" date="2018" name="Nat. Ecol. Evol.">
        <title>Shark genomes provide insights into elasmobranch evolution and the origin of vertebrates.</title>
        <authorList>
            <person name="Hara Y"/>
            <person name="Yamaguchi K"/>
            <person name="Onimaru K"/>
            <person name="Kadota M"/>
            <person name="Koyanagi M"/>
            <person name="Keeley SD"/>
            <person name="Tatsumi K"/>
            <person name="Tanaka K"/>
            <person name="Motone F"/>
            <person name="Kageyama Y"/>
            <person name="Nozu R"/>
            <person name="Adachi N"/>
            <person name="Nishimura O"/>
            <person name="Nakagawa R"/>
            <person name="Tanegashima C"/>
            <person name="Kiyatake I"/>
            <person name="Matsumoto R"/>
            <person name="Murakumo K"/>
            <person name="Nishida K"/>
            <person name="Terakita A"/>
            <person name="Kuratani S"/>
            <person name="Sato K"/>
            <person name="Hyodo S Kuraku.S."/>
        </authorList>
    </citation>
    <scope>NUCLEOTIDE SEQUENCE [LARGE SCALE GENOMIC DNA]</scope>
</reference>
<evidence type="ECO:0000256" key="10">
    <source>
        <dbReference type="SAM" id="Phobius"/>
    </source>
</evidence>
<evidence type="ECO:0000256" key="7">
    <source>
        <dbReference type="ARBA" id="ARBA00023136"/>
    </source>
</evidence>
<keyword evidence="4" id="KW-0963">Cytoplasm</keyword>
<evidence type="ECO:0000256" key="1">
    <source>
        <dbReference type="ARBA" id="ARBA00004120"/>
    </source>
</evidence>
<evidence type="ECO:0000256" key="6">
    <source>
        <dbReference type="ARBA" id="ARBA00022989"/>
    </source>
</evidence>
<dbReference type="PANTHER" id="PTHR16795:SF14">
    <property type="entry name" value="LIMBIN"/>
    <property type="match status" value="1"/>
</dbReference>
<comment type="caution">
    <text evidence="11">The sequence shown here is derived from an EMBL/GenBank/DDBJ whole genome shotgun (WGS) entry which is preliminary data.</text>
</comment>
<dbReference type="EMBL" id="BEZZ01000161">
    <property type="protein sequence ID" value="GCC27343.1"/>
    <property type="molecule type" value="Genomic_DNA"/>
</dbReference>
<dbReference type="PANTHER" id="PTHR16795">
    <property type="entry name" value="LIMBIN/ELLIS-VAN CREVELD PROTEIN"/>
    <property type="match status" value="1"/>
</dbReference>
<keyword evidence="8" id="KW-0206">Cytoskeleton</keyword>
<gene>
    <name evidence="11" type="ORF">chiPu_0005767</name>
</gene>
<evidence type="ECO:0000256" key="3">
    <source>
        <dbReference type="ARBA" id="ARBA00022475"/>
    </source>
</evidence>
<name>A0A401SAE3_CHIPU</name>
<keyword evidence="5 10" id="KW-0812">Transmembrane</keyword>
<evidence type="ECO:0000313" key="12">
    <source>
        <dbReference type="Proteomes" id="UP000287033"/>
    </source>
</evidence>
<dbReference type="InterPro" id="IPR026501">
    <property type="entry name" value="Limbin/EVC"/>
</dbReference>
<feature type="transmembrane region" description="Helical" evidence="10">
    <location>
        <begin position="341"/>
        <end position="362"/>
    </location>
</feature>
<proteinExistence type="predicted"/>
<keyword evidence="7 10" id="KW-0472">Membrane</keyword>
<dbReference type="OMA" id="IFFAQIK"/>
<keyword evidence="12" id="KW-1185">Reference proteome</keyword>
<comment type="subcellular location">
    <subcellularLocation>
        <location evidence="2">Cell membrane</location>
        <topology evidence="2">Single-pass membrane protein</topology>
    </subcellularLocation>
    <subcellularLocation>
        <location evidence="1">Cytoplasm</location>
        <location evidence="1">Cytoskeleton</location>
        <location evidence="1">Cilium basal body</location>
    </subcellularLocation>
</comment>
<organism evidence="11 12">
    <name type="scientific">Chiloscyllium punctatum</name>
    <name type="common">Brownbanded bambooshark</name>
    <name type="synonym">Hemiscyllium punctatum</name>
    <dbReference type="NCBI Taxonomy" id="137246"/>
    <lineage>
        <taxon>Eukaryota</taxon>
        <taxon>Metazoa</taxon>
        <taxon>Chordata</taxon>
        <taxon>Craniata</taxon>
        <taxon>Vertebrata</taxon>
        <taxon>Chondrichthyes</taxon>
        <taxon>Elasmobranchii</taxon>
        <taxon>Galeomorphii</taxon>
        <taxon>Galeoidea</taxon>
        <taxon>Orectolobiformes</taxon>
        <taxon>Hemiscylliidae</taxon>
        <taxon>Chiloscyllium</taxon>
    </lineage>
</organism>
<evidence type="ECO:0000256" key="8">
    <source>
        <dbReference type="ARBA" id="ARBA00023212"/>
    </source>
</evidence>
<dbReference type="GO" id="GO:0098797">
    <property type="term" value="C:plasma membrane protein complex"/>
    <property type="evidence" value="ECO:0007669"/>
    <property type="project" value="TreeGrafter"/>
</dbReference>
<dbReference type="OrthoDB" id="8852462at2759"/>
<dbReference type="STRING" id="137246.A0A401SAE3"/>
<keyword evidence="9" id="KW-0966">Cell projection</keyword>
<evidence type="ECO:0000256" key="5">
    <source>
        <dbReference type="ARBA" id="ARBA00022692"/>
    </source>
</evidence>
<dbReference type="Pfam" id="PF12297">
    <property type="entry name" value="EVC2_like"/>
    <property type="match status" value="1"/>
</dbReference>
<accession>A0A401SAE3</accession>